<keyword evidence="2" id="KW-0456">Lyase</keyword>
<dbReference type="Pfam" id="PF01370">
    <property type="entry name" value="Epimerase"/>
    <property type="match status" value="1"/>
</dbReference>
<keyword evidence="3" id="KW-1185">Reference proteome</keyword>
<evidence type="ECO:0000259" key="1">
    <source>
        <dbReference type="Pfam" id="PF01370"/>
    </source>
</evidence>
<dbReference type="GO" id="GO:0047733">
    <property type="term" value="F:CDP-glucose 4,6-dehydratase activity"/>
    <property type="evidence" value="ECO:0007669"/>
    <property type="project" value="UniProtKB-EC"/>
</dbReference>
<name>A0A6C0FX08_9BACL</name>
<evidence type="ECO:0000313" key="2">
    <source>
        <dbReference type="EMBL" id="QHT60582.1"/>
    </source>
</evidence>
<organism evidence="2 3">
    <name type="scientific">Paenibacillus lycopersici</name>
    <dbReference type="NCBI Taxonomy" id="2704462"/>
    <lineage>
        <taxon>Bacteria</taxon>
        <taxon>Bacillati</taxon>
        <taxon>Bacillota</taxon>
        <taxon>Bacilli</taxon>
        <taxon>Bacillales</taxon>
        <taxon>Paenibacillaceae</taxon>
        <taxon>Paenibacillus</taxon>
    </lineage>
</organism>
<sequence>MMKSAMLERDFWSGKRVFLTGHTGFMGSWLTLWLERLGAFVTGYSNGLAANASMYRMCGLEAYVPWIRGDIRDTRQLVAALQQAKPDLIFHLAGASTPASLDEPAFAELFGVESVGTAALLDAVRLVSGDVPVRAVVLVTADDCYAAQPWAAGLRESDPLGGDTPAAAGKACAELVAAAFRRAFFACGAEGPAMATARTGHLIGGGDFAAGRFVPDCVRAVAQGRALQLPAADRPGEAWPWLHVLEALAGCLALAQRLFPPGGDAFAEAWNFGPRAADARTQAWLAEALCDGLGSHWAVPAAAEREAAGAGERGRGPSAAPLLDTAKAAVRLGWHARLDARQAVMLVAEWYAAWMKGLSLREISAAQIARYEGLLAERG</sequence>
<dbReference type="InterPro" id="IPR050177">
    <property type="entry name" value="Lipid_A_modif_metabolic_enz"/>
</dbReference>
<dbReference type="RefSeq" id="WP_162356923.1">
    <property type="nucleotide sequence ID" value="NZ_CP048209.1"/>
</dbReference>
<dbReference type="PANTHER" id="PTHR43245">
    <property type="entry name" value="BIFUNCTIONAL POLYMYXIN RESISTANCE PROTEIN ARNA"/>
    <property type="match status" value="1"/>
</dbReference>
<protein>
    <submittedName>
        <fullName evidence="2">CDP-glucose 4,6-dehydratase</fullName>
        <ecNumber evidence="2">4.2.1.45</ecNumber>
    </submittedName>
</protein>
<evidence type="ECO:0000313" key="3">
    <source>
        <dbReference type="Proteomes" id="UP000476064"/>
    </source>
</evidence>
<feature type="domain" description="NAD-dependent epimerase/dehydratase" evidence="1">
    <location>
        <begin position="17"/>
        <end position="257"/>
    </location>
</feature>
<proteinExistence type="predicted"/>
<dbReference type="AlphaFoldDB" id="A0A6C0FX08"/>
<dbReference type="Proteomes" id="UP000476064">
    <property type="component" value="Chromosome"/>
</dbReference>
<dbReference type="Gene3D" id="3.40.50.720">
    <property type="entry name" value="NAD(P)-binding Rossmann-like Domain"/>
    <property type="match status" value="1"/>
</dbReference>
<dbReference type="EC" id="4.2.1.45" evidence="2"/>
<gene>
    <name evidence="2" type="primary">rfbG</name>
    <name evidence="2" type="ORF">GXP70_11965</name>
</gene>
<dbReference type="KEGG" id="plyc:GXP70_11965"/>
<dbReference type="InterPro" id="IPR013445">
    <property type="entry name" value="CDP_4_6_deHydtase"/>
</dbReference>
<dbReference type="Gene3D" id="3.90.25.10">
    <property type="entry name" value="UDP-galactose 4-epimerase, domain 1"/>
    <property type="match status" value="1"/>
</dbReference>
<dbReference type="InterPro" id="IPR001509">
    <property type="entry name" value="Epimerase_deHydtase"/>
</dbReference>
<dbReference type="SUPFAM" id="SSF51735">
    <property type="entry name" value="NAD(P)-binding Rossmann-fold domains"/>
    <property type="match status" value="1"/>
</dbReference>
<dbReference type="InterPro" id="IPR036291">
    <property type="entry name" value="NAD(P)-bd_dom_sf"/>
</dbReference>
<dbReference type="PANTHER" id="PTHR43245:SF10">
    <property type="entry name" value="SUGAR DEHYDRATASE_EPIMERASE YFNG-RELATED"/>
    <property type="match status" value="1"/>
</dbReference>
<dbReference type="NCBIfam" id="TIGR02622">
    <property type="entry name" value="CDP_4_6_dhtase"/>
    <property type="match status" value="1"/>
</dbReference>
<accession>A0A6C0FX08</accession>
<reference evidence="2 3" key="1">
    <citation type="submission" date="2020-01" db="EMBL/GenBank/DDBJ databases">
        <title>Paenibacillus sp. nov., isolated from tomato rhizosphere.</title>
        <authorList>
            <person name="Weon H.-Y."/>
            <person name="Lee S.A."/>
        </authorList>
    </citation>
    <scope>NUCLEOTIDE SEQUENCE [LARGE SCALE GENOMIC DNA]</scope>
    <source>
        <strain evidence="2 3">12200R-189</strain>
    </source>
</reference>
<dbReference type="EMBL" id="CP048209">
    <property type="protein sequence ID" value="QHT60582.1"/>
    <property type="molecule type" value="Genomic_DNA"/>
</dbReference>